<evidence type="ECO:0000256" key="2">
    <source>
        <dbReference type="ARBA" id="ARBA00009045"/>
    </source>
</evidence>
<protein>
    <submittedName>
        <fullName evidence="9">Rhomboid-like protein</fullName>
    </submittedName>
</protein>
<dbReference type="InterPro" id="IPR022764">
    <property type="entry name" value="Peptidase_S54_rhomboid_dom"/>
</dbReference>
<keyword evidence="4" id="KW-0378">Hydrolase</keyword>
<feature type="transmembrane region" description="Helical" evidence="7">
    <location>
        <begin position="98"/>
        <end position="116"/>
    </location>
</feature>
<dbReference type="OrthoDB" id="9807874at2"/>
<feature type="transmembrane region" description="Helical" evidence="7">
    <location>
        <begin position="62"/>
        <end position="86"/>
    </location>
</feature>
<feature type="transmembrane region" description="Helical" evidence="7">
    <location>
        <begin position="12"/>
        <end position="32"/>
    </location>
</feature>
<keyword evidence="3 7" id="KW-0812">Transmembrane</keyword>
<dbReference type="EMBL" id="FNAI01000004">
    <property type="protein sequence ID" value="SDE18117.1"/>
    <property type="molecule type" value="Genomic_DNA"/>
</dbReference>
<evidence type="ECO:0000256" key="3">
    <source>
        <dbReference type="ARBA" id="ARBA00022692"/>
    </source>
</evidence>
<dbReference type="GO" id="GO:0004252">
    <property type="term" value="F:serine-type endopeptidase activity"/>
    <property type="evidence" value="ECO:0007669"/>
    <property type="project" value="InterPro"/>
</dbReference>
<dbReference type="InterPro" id="IPR035952">
    <property type="entry name" value="Rhomboid-like_sf"/>
</dbReference>
<evidence type="ECO:0000256" key="5">
    <source>
        <dbReference type="ARBA" id="ARBA00022989"/>
    </source>
</evidence>
<evidence type="ECO:0000256" key="7">
    <source>
        <dbReference type="SAM" id="Phobius"/>
    </source>
</evidence>
<dbReference type="AlphaFoldDB" id="A0A1G7AU80"/>
<feature type="transmembrane region" description="Helical" evidence="7">
    <location>
        <begin position="194"/>
        <end position="212"/>
    </location>
</feature>
<dbReference type="PANTHER" id="PTHR43731">
    <property type="entry name" value="RHOMBOID PROTEASE"/>
    <property type="match status" value="1"/>
</dbReference>
<organism evidence="9 10">
    <name type="scientific">Mucilaginibacter pineti</name>
    <dbReference type="NCBI Taxonomy" id="1391627"/>
    <lineage>
        <taxon>Bacteria</taxon>
        <taxon>Pseudomonadati</taxon>
        <taxon>Bacteroidota</taxon>
        <taxon>Sphingobacteriia</taxon>
        <taxon>Sphingobacteriales</taxon>
        <taxon>Sphingobacteriaceae</taxon>
        <taxon>Mucilaginibacter</taxon>
    </lineage>
</organism>
<evidence type="ECO:0000313" key="9">
    <source>
        <dbReference type="EMBL" id="SDE18117.1"/>
    </source>
</evidence>
<reference evidence="9 10" key="1">
    <citation type="submission" date="2016-10" db="EMBL/GenBank/DDBJ databases">
        <authorList>
            <person name="de Groot N.N."/>
        </authorList>
    </citation>
    <scope>NUCLEOTIDE SEQUENCE [LARGE SCALE GENOMIC DNA]</scope>
    <source>
        <strain evidence="9 10">47C3B</strain>
    </source>
</reference>
<feature type="domain" description="Peptidase S54 rhomboid" evidence="8">
    <location>
        <begin position="58"/>
        <end position="232"/>
    </location>
</feature>
<evidence type="ECO:0000256" key="1">
    <source>
        <dbReference type="ARBA" id="ARBA00004141"/>
    </source>
</evidence>
<proteinExistence type="inferred from homology"/>
<keyword evidence="5 7" id="KW-1133">Transmembrane helix</keyword>
<dbReference type="Gene3D" id="1.20.1540.10">
    <property type="entry name" value="Rhomboid-like"/>
    <property type="match status" value="1"/>
</dbReference>
<dbReference type="Proteomes" id="UP000199072">
    <property type="component" value="Unassembled WGS sequence"/>
</dbReference>
<dbReference type="STRING" id="1391627.SAMN05216464_104249"/>
<accession>A0A1G7AU80</accession>
<dbReference type="InterPro" id="IPR050925">
    <property type="entry name" value="Rhomboid_protease_S54"/>
</dbReference>
<feature type="transmembrane region" description="Helical" evidence="7">
    <location>
        <begin position="218"/>
        <end position="235"/>
    </location>
</feature>
<comment type="similarity">
    <text evidence="2">Belongs to the peptidase S54 family.</text>
</comment>
<keyword evidence="10" id="KW-1185">Reference proteome</keyword>
<comment type="subcellular location">
    <subcellularLocation>
        <location evidence="1">Membrane</location>
        <topology evidence="1">Multi-pass membrane protein</topology>
    </subcellularLocation>
</comment>
<gene>
    <name evidence="9" type="ORF">SAMN05216464_104249</name>
</gene>
<evidence type="ECO:0000256" key="6">
    <source>
        <dbReference type="ARBA" id="ARBA00023136"/>
    </source>
</evidence>
<feature type="transmembrane region" description="Helical" evidence="7">
    <location>
        <begin position="152"/>
        <end position="173"/>
    </location>
</feature>
<evidence type="ECO:0000313" key="10">
    <source>
        <dbReference type="Proteomes" id="UP000199072"/>
    </source>
</evidence>
<dbReference type="GO" id="GO:0016020">
    <property type="term" value="C:membrane"/>
    <property type="evidence" value="ECO:0007669"/>
    <property type="project" value="UniProtKB-SubCell"/>
</dbReference>
<dbReference type="SUPFAM" id="SSF144091">
    <property type="entry name" value="Rhomboid-like"/>
    <property type="match status" value="1"/>
</dbReference>
<evidence type="ECO:0000256" key="4">
    <source>
        <dbReference type="ARBA" id="ARBA00022801"/>
    </source>
</evidence>
<sequence length="244" mass="27174">MNGFNQSPFANIPPVVKNLLIINILCFIPVLIFDKGANGPNPIADNFGMFYFNSPNFRLWEVITYMFVHGNLAHIFFNMFALFSFGPIVEYAIGSKRFLSFYFICGIGAIAFQMLVQAYEVHAITGGITINHPGLDSSYLAFGQEKAIKLYGIYHTSIVGASGAIFGLLIAFGMLYPNMELMIMFIPVPIKAKYIIPIYVVVELFLGVEQFAGDSVAHFAHLGGALIGFILVKAWRLQHTDNFY</sequence>
<dbReference type="PANTHER" id="PTHR43731:SF14">
    <property type="entry name" value="PRESENILIN-ASSOCIATED RHOMBOID-LIKE PROTEIN, MITOCHONDRIAL"/>
    <property type="match status" value="1"/>
</dbReference>
<keyword evidence="6 7" id="KW-0472">Membrane</keyword>
<name>A0A1G7AU80_9SPHI</name>
<dbReference type="RefSeq" id="WP_091149412.1">
    <property type="nucleotide sequence ID" value="NZ_FNAI01000004.1"/>
</dbReference>
<dbReference type="Pfam" id="PF01694">
    <property type="entry name" value="Rhomboid"/>
    <property type="match status" value="1"/>
</dbReference>
<evidence type="ECO:0000259" key="8">
    <source>
        <dbReference type="Pfam" id="PF01694"/>
    </source>
</evidence>